<comment type="caution">
    <text evidence="1">The sequence shown here is derived from an EMBL/GenBank/DDBJ whole genome shotgun (WGS) entry which is preliminary data.</text>
</comment>
<reference evidence="1 2" key="1">
    <citation type="submission" date="2020-05" db="EMBL/GenBank/DDBJ databases">
        <title>Genomic Encyclopedia of Type Strains, Phase IV (KMG-V): Genome sequencing to study the core and pangenomes of soil and plant-associated prokaryotes.</title>
        <authorList>
            <person name="Whitman W."/>
        </authorList>
    </citation>
    <scope>NUCLEOTIDE SEQUENCE [LARGE SCALE GENOMIC DNA]</scope>
    <source>
        <strain evidence="1 2">C29</strain>
    </source>
</reference>
<gene>
    <name evidence="1" type="ORF">HNQ01_000048</name>
</gene>
<dbReference type="RefSeq" id="WP_173803313.1">
    <property type="nucleotide sequence ID" value="NZ_JABSNM010000001.1"/>
</dbReference>
<protein>
    <submittedName>
        <fullName evidence="1">Alpha-D-ribose 1-methylphosphonate 5-triphosphate synthase subunit PhnH</fullName>
    </submittedName>
</protein>
<organism evidence="1 2">
    <name type="scientific">Sphaerotilus uruguayifluvii</name>
    <dbReference type="NCBI Taxonomy" id="2735897"/>
    <lineage>
        <taxon>Bacteria</taxon>
        <taxon>Pseudomonadati</taxon>
        <taxon>Pseudomonadota</taxon>
        <taxon>Betaproteobacteria</taxon>
        <taxon>Burkholderiales</taxon>
        <taxon>Sphaerotilaceae</taxon>
        <taxon>Sphaerotilus</taxon>
    </lineage>
</organism>
<evidence type="ECO:0000313" key="1">
    <source>
        <dbReference type="EMBL" id="NRT54341.1"/>
    </source>
</evidence>
<name>A0ABX2FWE9_9BURK</name>
<proteinExistence type="predicted"/>
<dbReference type="InterPro" id="IPR038058">
    <property type="entry name" value="PhnH-like_sp"/>
</dbReference>
<accession>A0ABX2FWE9</accession>
<dbReference type="Proteomes" id="UP001516061">
    <property type="component" value="Unassembled WGS sequence"/>
</dbReference>
<sequence length="168" mass="18026">MTTSLPETSASDLATRLLRQALERPGEVLEVADAPTPPTRPAQRLSPAMAAVLHALSDRSTPLRLALTTAAEVDPAVWQAAPGAPAMLLIEVPALIEGPGPSPRHHDDPDLTPRLCIDGLRHLGVAGIARHFWRRRPDSARQPGVDLVLCSGRRLAAIGRQSQVWICD</sequence>
<evidence type="ECO:0000313" key="2">
    <source>
        <dbReference type="Proteomes" id="UP001516061"/>
    </source>
</evidence>
<dbReference type="SUPFAM" id="SSF159709">
    <property type="entry name" value="PhnH-like"/>
    <property type="match status" value="1"/>
</dbReference>
<dbReference type="EMBL" id="JABSNM010000001">
    <property type="protein sequence ID" value="NRT54341.1"/>
    <property type="molecule type" value="Genomic_DNA"/>
</dbReference>
<keyword evidence="2" id="KW-1185">Reference proteome</keyword>